<feature type="domain" description="Methyl-accepting transducer" evidence="6">
    <location>
        <begin position="257"/>
        <end position="479"/>
    </location>
</feature>
<accession>A0A944CA63</accession>
<keyword evidence="2" id="KW-1003">Cell membrane</keyword>
<keyword evidence="3 5" id="KW-0807">Transducer</keyword>
<dbReference type="PANTHER" id="PTHR32089:SF112">
    <property type="entry name" value="LYSOZYME-LIKE PROTEIN-RELATED"/>
    <property type="match status" value="1"/>
</dbReference>
<dbReference type="NCBIfam" id="TIGR00229">
    <property type="entry name" value="sensory_box"/>
    <property type="match status" value="2"/>
</dbReference>
<feature type="domain" description="PAS" evidence="7">
    <location>
        <begin position="128"/>
        <end position="201"/>
    </location>
</feature>
<evidence type="ECO:0000259" key="8">
    <source>
        <dbReference type="PROSITE" id="PS50113"/>
    </source>
</evidence>
<dbReference type="Proteomes" id="UP000705379">
    <property type="component" value="Unassembled WGS sequence"/>
</dbReference>
<name>A0A944CA63_9HYPH</name>
<dbReference type="PROSITE" id="PS50113">
    <property type="entry name" value="PAC"/>
    <property type="match status" value="2"/>
</dbReference>
<comment type="caution">
    <text evidence="10">The sequence shown here is derived from an EMBL/GenBank/DDBJ whole genome shotgun (WGS) entry which is preliminary data.</text>
</comment>
<dbReference type="RefSeq" id="WP_213214496.1">
    <property type="nucleotide sequence ID" value="NZ_QTKU01000001.1"/>
</dbReference>
<feature type="domain" description="PAC" evidence="8">
    <location>
        <begin position="82"/>
        <end position="134"/>
    </location>
</feature>
<sequence>MLDSIFHGDVNSIWQAVGKSHAIIEFKPDGTIVDANENFLSTMGYGLADIKGKKHSIFVERDYGQSAEYEIFWKELRSGKYQSAEFPRYTREGNEVWIQASYNPVVDSGGKVIKVVKLAVDITERKQQEAEANGQIEAINRAQAVIKFELDGTIIEANDNFLGAVGYSMDEIRGKHHRIFMDPNEAASSEYAAFWNALGQGEFQSNEYKRIAKGGREIWIQATYNPIFDAKGNPRMVVKFATDITAQMEDRLRRRAIQKEIDADLNGMADAITKANGQAASASSASSQASSGVQTVAAASEELVASIGEISRQVAQAMSISDSAVEKADGSSKIMSQLATDSQKIGEVIELIESIANQTNLLALNATIEAARAGEAGKGFAVVASEVKSLASQTSKATEDIRGQIESVQSSTSQSEEAIGSILGIIQELSEISSSIATAVEEQSSVTQEISGNMQMAAQGVQSISGNLEDISGATNEVEAVMVRVRDASQSLS</sequence>
<evidence type="ECO:0000313" key="11">
    <source>
        <dbReference type="Proteomes" id="UP000705379"/>
    </source>
</evidence>
<dbReference type="SMART" id="SM00283">
    <property type="entry name" value="MA"/>
    <property type="match status" value="1"/>
</dbReference>
<dbReference type="PROSITE" id="PS50112">
    <property type="entry name" value="PAS"/>
    <property type="match status" value="1"/>
</dbReference>
<dbReference type="InterPro" id="IPR000727">
    <property type="entry name" value="T_SNARE_dom"/>
</dbReference>
<dbReference type="InterPro" id="IPR004089">
    <property type="entry name" value="MCPsignal_dom"/>
</dbReference>
<evidence type="ECO:0000256" key="5">
    <source>
        <dbReference type="PROSITE-ProRule" id="PRU00284"/>
    </source>
</evidence>
<dbReference type="InterPro" id="IPR000014">
    <property type="entry name" value="PAS"/>
</dbReference>
<comment type="subcellular location">
    <subcellularLocation>
        <location evidence="1">Cell inner membrane</location>
        <topology evidence="1">Multi-pass membrane protein</topology>
    </subcellularLocation>
</comment>
<dbReference type="GO" id="GO:0005886">
    <property type="term" value="C:plasma membrane"/>
    <property type="evidence" value="ECO:0007669"/>
    <property type="project" value="UniProtKB-SubCell"/>
</dbReference>
<evidence type="ECO:0000259" key="7">
    <source>
        <dbReference type="PROSITE" id="PS50112"/>
    </source>
</evidence>
<dbReference type="SUPFAM" id="SSF58104">
    <property type="entry name" value="Methyl-accepting chemotaxis protein (MCP) signaling domain"/>
    <property type="match status" value="1"/>
</dbReference>
<dbReference type="AlphaFoldDB" id="A0A944CA63"/>
<comment type="similarity">
    <text evidence="4">Belongs to the methyl-accepting chemotaxis (MCP) protein family.</text>
</comment>
<reference evidence="10" key="2">
    <citation type="journal article" date="2021" name="Microorganisms">
        <title>Bacterial Dimethylsulfoniopropionate Biosynthesis in the East China Sea.</title>
        <authorList>
            <person name="Liu J."/>
            <person name="Zhang Y."/>
            <person name="Liu J."/>
            <person name="Zhong H."/>
            <person name="Williams B.T."/>
            <person name="Zheng Y."/>
            <person name="Curson A.R.J."/>
            <person name="Sun C."/>
            <person name="Sun H."/>
            <person name="Song D."/>
            <person name="Wagner Mackenzie B."/>
            <person name="Bermejo Martinez A."/>
            <person name="Todd J.D."/>
            <person name="Zhang X.H."/>
        </authorList>
    </citation>
    <scope>NUCLEOTIDE SEQUENCE</scope>
    <source>
        <strain evidence="10">AESS21</strain>
    </source>
</reference>
<dbReference type="InterPro" id="IPR001610">
    <property type="entry name" value="PAC"/>
</dbReference>
<dbReference type="EMBL" id="QTKU01000001">
    <property type="protein sequence ID" value="MBS8258732.1"/>
    <property type="molecule type" value="Genomic_DNA"/>
</dbReference>
<dbReference type="SMART" id="SM00086">
    <property type="entry name" value="PAC"/>
    <property type="match status" value="2"/>
</dbReference>
<evidence type="ECO:0000256" key="4">
    <source>
        <dbReference type="ARBA" id="ARBA00029447"/>
    </source>
</evidence>
<evidence type="ECO:0000313" key="10">
    <source>
        <dbReference type="EMBL" id="MBS8258732.1"/>
    </source>
</evidence>
<dbReference type="InterPro" id="IPR035965">
    <property type="entry name" value="PAS-like_dom_sf"/>
</dbReference>
<evidence type="ECO:0000259" key="9">
    <source>
        <dbReference type="PROSITE" id="PS50192"/>
    </source>
</evidence>
<dbReference type="Gene3D" id="1.10.287.950">
    <property type="entry name" value="Methyl-accepting chemotaxis protein"/>
    <property type="match status" value="1"/>
</dbReference>
<gene>
    <name evidence="10" type="ORF">DYI23_00750</name>
</gene>
<reference evidence="10" key="1">
    <citation type="submission" date="2018-08" db="EMBL/GenBank/DDBJ databases">
        <authorList>
            <person name="Jin W."/>
            <person name="Wang H."/>
            <person name="Yang Y."/>
            <person name="Li M."/>
            <person name="Liu J."/>
        </authorList>
    </citation>
    <scope>NUCLEOTIDE SEQUENCE</scope>
    <source>
        <strain evidence="10">AESS21</strain>
    </source>
</reference>
<dbReference type="InterPro" id="IPR013655">
    <property type="entry name" value="PAS_fold_3"/>
</dbReference>
<dbReference type="PRINTS" id="PR00260">
    <property type="entry name" value="CHEMTRNSDUCR"/>
</dbReference>
<organism evidence="10 11">
    <name type="scientific">Roseibium polysiphoniae</name>
    <dbReference type="NCBI Taxonomy" id="2571221"/>
    <lineage>
        <taxon>Bacteria</taxon>
        <taxon>Pseudomonadati</taxon>
        <taxon>Pseudomonadota</taxon>
        <taxon>Alphaproteobacteria</taxon>
        <taxon>Hyphomicrobiales</taxon>
        <taxon>Stappiaceae</taxon>
        <taxon>Roseibium</taxon>
    </lineage>
</organism>
<dbReference type="GO" id="GO:0004888">
    <property type="term" value="F:transmembrane signaling receptor activity"/>
    <property type="evidence" value="ECO:0007669"/>
    <property type="project" value="InterPro"/>
</dbReference>
<dbReference type="InterPro" id="IPR004090">
    <property type="entry name" value="Chemotax_Me-accpt_rcpt"/>
</dbReference>
<dbReference type="SUPFAM" id="SSF55785">
    <property type="entry name" value="PYP-like sensor domain (PAS domain)"/>
    <property type="match status" value="2"/>
</dbReference>
<dbReference type="Pfam" id="PF00015">
    <property type="entry name" value="MCPsignal"/>
    <property type="match status" value="1"/>
</dbReference>
<dbReference type="Pfam" id="PF08447">
    <property type="entry name" value="PAS_3"/>
    <property type="match status" value="1"/>
</dbReference>
<evidence type="ECO:0000256" key="2">
    <source>
        <dbReference type="ARBA" id="ARBA00022519"/>
    </source>
</evidence>
<dbReference type="InterPro" id="IPR013656">
    <property type="entry name" value="PAS_4"/>
</dbReference>
<dbReference type="GO" id="GO:0006935">
    <property type="term" value="P:chemotaxis"/>
    <property type="evidence" value="ECO:0007669"/>
    <property type="project" value="InterPro"/>
</dbReference>
<protein>
    <submittedName>
        <fullName evidence="10">Methyl-accepting chemotaxis protein</fullName>
    </submittedName>
</protein>
<evidence type="ECO:0000259" key="6">
    <source>
        <dbReference type="PROSITE" id="PS50111"/>
    </source>
</evidence>
<dbReference type="Pfam" id="PF08448">
    <property type="entry name" value="PAS_4"/>
    <property type="match status" value="1"/>
</dbReference>
<dbReference type="CDD" id="cd00130">
    <property type="entry name" value="PAS"/>
    <property type="match status" value="2"/>
</dbReference>
<dbReference type="PROSITE" id="PS50111">
    <property type="entry name" value="CHEMOTAXIS_TRANSDUC_2"/>
    <property type="match status" value="1"/>
</dbReference>
<dbReference type="Gene3D" id="3.30.450.20">
    <property type="entry name" value="PAS domain"/>
    <property type="match status" value="2"/>
</dbReference>
<keyword evidence="2" id="KW-0997">Cell inner membrane</keyword>
<dbReference type="PANTHER" id="PTHR32089">
    <property type="entry name" value="METHYL-ACCEPTING CHEMOTAXIS PROTEIN MCPB"/>
    <property type="match status" value="1"/>
</dbReference>
<dbReference type="GO" id="GO:0007165">
    <property type="term" value="P:signal transduction"/>
    <property type="evidence" value="ECO:0007669"/>
    <property type="project" value="UniProtKB-KW"/>
</dbReference>
<dbReference type="InterPro" id="IPR000700">
    <property type="entry name" value="PAS-assoc_C"/>
</dbReference>
<evidence type="ECO:0000256" key="3">
    <source>
        <dbReference type="ARBA" id="ARBA00023224"/>
    </source>
</evidence>
<feature type="domain" description="PAC" evidence="8">
    <location>
        <begin position="204"/>
        <end position="256"/>
    </location>
</feature>
<proteinExistence type="inferred from homology"/>
<feature type="domain" description="T-SNARE coiled-coil homology" evidence="9">
    <location>
        <begin position="409"/>
        <end position="471"/>
    </location>
</feature>
<dbReference type="PROSITE" id="PS50192">
    <property type="entry name" value="T_SNARE"/>
    <property type="match status" value="1"/>
</dbReference>
<evidence type="ECO:0000256" key="1">
    <source>
        <dbReference type="ARBA" id="ARBA00004429"/>
    </source>
</evidence>
<keyword evidence="2" id="KW-0472">Membrane</keyword>